<feature type="domain" description="CNNM transmembrane" evidence="14">
    <location>
        <begin position="1"/>
        <end position="188"/>
    </location>
</feature>
<evidence type="ECO:0000256" key="1">
    <source>
        <dbReference type="ARBA" id="ARBA00004651"/>
    </source>
</evidence>
<feature type="transmembrane region" description="Helical" evidence="12">
    <location>
        <begin position="130"/>
        <end position="149"/>
    </location>
</feature>
<feature type="transmembrane region" description="Helical" evidence="12">
    <location>
        <begin position="91"/>
        <end position="109"/>
    </location>
</feature>
<dbReference type="InterPro" id="IPR002550">
    <property type="entry name" value="CNNM"/>
</dbReference>
<dbReference type="Gene3D" id="3.30.465.10">
    <property type="match status" value="1"/>
</dbReference>
<reference evidence="15" key="1">
    <citation type="journal article" date="2021" name="PeerJ">
        <title>Extensive microbial diversity within the chicken gut microbiome revealed by metagenomics and culture.</title>
        <authorList>
            <person name="Gilroy R."/>
            <person name="Ravi A."/>
            <person name="Getino M."/>
            <person name="Pursley I."/>
            <person name="Horton D.L."/>
            <person name="Alikhan N.F."/>
            <person name="Baker D."/>
            <person name="Gharbi K."/>
            <person name="Hall N."/>
            <person name="Watson M."/>
            <person name="Adriaenssens E.M."/>
            <person name="Foster-Nyarko E."/>
            <person name="Jarju S."/>
            <person name="Secka A."/>
            <person name="Antonio M."/>
            <person name="Oren A."/>
            <person name="Chaudhuri R.R."/>
            <person name="La Ragione R."/>
            <person name="Hildebrand F."/>
            <person name="Pallen M.J."/>
        </authorList>
    </citation>
    <scope>NUCLEOTIDE SEQUENCE</scope>
    <source>
        <strain evidence="15">ChiHcolR34-3080</strain>
    </source>
</reference>
<name>A0A9D1QAE3_9FIRM</name>
<dbReference type="PROSITE" id="PS51846">
    <property type="entry name" value="CNNM"/>
    <property type="match status" value="1"/>
</dbReference>
<keyword evidence="3" id="KW-1003">Cell membrane</keyword>
<organism evidence="15 16">
    <name type="scientific">Candidatus Faecalibacterium intestinigallinarum</name>
    <dbReference type="NCBI Taxonomy" id="2838581"/>
    <lineage>
        <taxon>Bacteria</taxon>
        <taxon>Bacillati</taxon>
        <taxon>Bacillota</taxon>
        <taxon>Clostridia</taxon>
        <taxon>Eubacteriales</taxon>
        <taxon>Oscillospiraceae</taxon>
        <taxon>Faecalibacterium</taxon>
    </lineage>
</organism>
<keyword evidence="7 9" id="KW-0129">CBS domain</keyword>
<dbReference type="GO" id="GO:0050660">
    <property type="term" value="F:flavin adenine dinucleotide binding"/>
    <property type="evidence" value="ECO:0007669"/>
    <property type="project" value="InterPro"/>
</dbReference>
<dbReference type="GO" id="GO:0005886">
    <property type="term" value="C:plasma membrane"/>
    <property type="evidence" value="ECO:0007669"/>
    <property type="project" value="UniProtKB-SubCell"/>
</dbReference>
<dbReference type="InterPro" id="IPR036318">
    <property type="entry name" value="FAD-bd_PCMH-like_sf"/>
</dbReference>
<dbReference type="SUPFAM" id="SSF54631">
    <property type="entry name" value="CBS-domain pair"/>
    <property type="match status" value="1"/>
</dbReference>
<dbReference type="CDD" id="cd04590">
    <property type="entry name" value="CBS_pair_CorC_HlyC_assoc"/>
    <property type="match status" value="1"/>
</dbReference>
<evidence type="ECO:0000256" key="7">
    <source>
        <dbReference type="ARBA" id="ARBA00023122"/>
    </source>
</evidence>
<evidence type="ECO:0000256" key="12">
    <source>
        <dbReference type="SAM" id="Phobius"/>
    </source>
</evidence>
<comment type="similarity">
    <text evidence="2">Belongs to the UPF0053 family.</text>
</comment>
<dbReference type="SMART" id="SM01091">
    <property type="entry name" value="CorC_HlyC"/>
    <property type="match status" value="1"/>
</dbReference>
<keyword evidence="6 10" id="KW-1133">Transmembrane helix</keyword>
<dbReference type="PANTHER" id="PTHR22777">
    <property type="entry name" value="HEMOLYSIN-RELATED"/>
    <property type="match status" value="1"/>
</dbReference>
<feature type="domain" description="CBS" evidence="13">
    <location>
        <begin position="270"/>
        <end position="327"/>
    </location>
</feature>
<dbReference type="Pfam" id="PF00571">
    <property type="entry name" value="CBS"/>
    <property type="match status" value="2"/>
</dbReference>
<reference evidence="15" key="2">
    <citation type="submission" date="2021-04" db="EMBL/GenBank/DDBJ databases">
        <authorList>
            <person name="Gilroy R."/>
        </authorList>
    </citation>
    <scope>NUCLEOTIDE SEQUENCE</scope>
    <source>
        <strain evidence="15">ChiHcolR34-3080</strain>
    </source>
</reference>
<keyword evidence="4 10" id="KW-0812">Transmembrane</keyword>
<comment type="caution">
    <text evidence="15">The sequence shown here is derived from an EMBL/GenBank/DDBJ whole genome shotgun (WGS) entry which is preliminary data.</text>
</comment>
<accession>A0A9D1QAE3</accession>
<evidence type="ECO:0000256" key="11">
    <source>
        <dbReference type="SAM" id="MobiDB-lite"/>
    </source>
</evidence>
<feature type="region of interest" description="Disordered" evidence="11">
    <location>
        <begin position="407"/>
        <end position="435"/>
    </location>
</feature>
<dbReference type="Pfam" id="PF03471">
    <property type="entry name" value="CorC_HlyC"/>
    <property type="match status" value="1"/>
</dbReference>
<sequence>MDDGSIMIVAALVVLVILSGFFSASETAYSSLNEIRMKSRAEDGDAAAARVLAMAQQRDKLFSTILVGDTIANLAAASLGVLLLIRPLGALRGTIVSAVALAVVILLFGEIGPRSMAREIPEKVATVSVPLMRFFISLLAPLTGLFGLWNKLVTHCFHSEAEPDAITEGELITMVSEAESEGELTDREGELIRSAIEFDDVEVDEILTPRVDVVAVKDSISFDALAEVFAESGYSRLPVYHHTIDNIVGVVHEKDASLARLRGQDAWQQLITPALFTTGATKISSMLRTFREEHHHIAIVVDEYGGTEGIVTLEDILEELVGEIWDEHDQAVEDFRPQPDGSWLVAGTASVGDLYEKLDIPPQETDSNTVNGLLQDLTGHLPKVGDGFRLGNYNGVVTHAARRRVTEVRLTPRPAPPEPTEEQAPSGRWFSHTAE</sequence>
<dbReference type="InterPro" id="IPR044751">
    <property type="entry name" value="Ion_transp-like_CBS"/>
</dbReference>
<evidence type="ECO:0000313" key="15">
    <source>
        <dbReference type="EMBL" id="HIW08547.1"/>
    </source>
</evidence>
<feature type="transmembrane region" description="Helical" evidence="12">
    <location>
        <begin position="6"/>
        <end position="29"/>
    </location>
</feature>
<evidence type="ECO:0000256" key="4">
    <source>
        <dbReference type="ARBA" id="ARBA00022692"/>
    </source>
</evidence>
<dbReference type="InterPro" id="IPR016169">
    <property type="entry name" value="FAD-bd_PCMH_sub2"/>
</dbReference>
<keyword evidence="5" id="KW-0677">Repeat</keyword>
<evidence type="ECO:0000256" key="8">
    <source>
        <dbReference type="ARBA" id="ARBA00023136"/>
    </source>
</evidence>
<dbReference type="AlphaFoldDB" id="A0A9D1QAE3"/>
<dbReference type="SUPFAM" id="SSF56176">
    <property type="entry name" value="FAD-binding/transporter-associated domain-like"/>
    <property type="match status" value="1"/>
</dbReference>
<dbReference type="FunFam" id="3.10.580.10:FF:000002">
    <property type="entry name" value="Magnesium/cobalt efflux protein CorC"/>
    <property type="match status" value="1"/>
</dbReference>
<dbReference type="PROSITE" id="PS51371">
    <property type="entry name" value="CBS"/>
    <property type="match status" value="2"/>
</dbReference>
<evidence type="ECO:0000256" key="2">
    <source>
        <dbReference type="ARBA" id="ARBA00006337"/>
    </source>
</evidence>
<dbReference type="Pfam" id="PF01595">
    <property type="entry name" value="CNNM"/>
    <property type="match status" value="1"/>
</dbReference>
<evidence type="ECO:0000256" key="3">
    <source>
        <dbReference type="ARBA" id="ARBA00022475"/>
    </source>
</evidence>
<evidence type="ECO:0000256" key="6">
    <source>
        <dbReference type="ARBA" id="ARBA00022989"/>
    </source>
</evidence>
<feature type="domain" description="CBS" evidence="13">
    <location>
        <begin position="207"/>
        <end position="266"/>
    </location>
</feature>
<feature type="transmembrane region" description="Helical" evidence="12">
    <location>
        <begin position="61"/>
        <end position="85"/>
    </location>
</feature>
<dbReference type="PANTHER" id="PTHR22777:SF32">
    <property type="entry name" value="UPF0053 INNER MEMBRANE PROTEIN YFJD"/>
    <property type="match status" value="1"/>
</dbReference>
<evidence type="ECO:0000313" key="16">
    <source>
        <dbReference type="Proteomes" id="UP000823933"/>
    </source>
</evidence>
<dbReference type="EMBL" id="DXHQ01000046">
    <property type="protein sequence ID" value="HIW08547.1"/>
    <property type="molecule type" value="Genomic_DNA"/>
</dbReference>
<evidence type="ECO:0000256" key="9">
    <source>
        <dbReference type="PROSITE-ProRule" id="PRU00703"/>
    </source>
</evidence>
<evidence type="ECO:0000256" key="10">
    <source>
        <dbReference type="PROSITE-ProRule" id="PRU01193"/>
    </source>
</evidence>
<protein>
    <submittedName>
        <fullName evidence="15">Hemolysin family protein</fullName>
    </submittedName>
</protein>
<dbReference type="Proteomes" id="UP000823933">
    <property type="component" value="Unassembled WGS sequence"/>
</dbReference>
<keyword evidence="8 10" id="KW-0472">Membrane</keyword>
<evidence type="ECO:0000259" key="14">
    <source>
        <dbReference type="PROSITE" id="PS51846"/>
    </source>
</evidence>
<dbReference type="Gene3D" id="3.10.580.10">
    <property type="entry name" value="CBS-domain"/>
    <property type="match status" value="1"/>
</dbReference>
<evidence type="ECO:0000256" key="5">
    <source>
        <dbReference type="ARBA" id="ARBA00022737"/>
    </source>
</evidence>
<dbReference type="InterPro" id="IPR046342">
    <property type="entry name" value="CBS_dom_sf"/>
</dbReference>
<evidence type="ECO:0000259" key="13">
    <source>
        <dbReference type="PROSITE" id="PS51371"/>
    </source>
</evidence>
<proteinExistence type="inferred from homology"/>
<gene>
    <name evidence="15" type="ORF">H9890_03975</name>
</gene>
<dbReference type="InterPro" id="IPR005170">
    <property type="entry name" value="Transptr-assoc_dom"/>
</dbReference>
<comment type="subcellular location">
    <subcellularLocation>
        <location evidence="1">Cell membrane</location>
        <topology evidence="1">Multi-pass membrane protein</topology>
    </subcellularLocation>
</comment>
<dbReference type="InterPro" id="IPR000644">
    <property type="entry name" value="CBS_dom"/>
</dbReference>